<dbReference type="AlphaFoldDB" id="A0A543PAN4"/>
<dbReference type="OrthoDB" id="3382403at2"/>
<dbReference type="EMBL" id="VFQE01000001">
    <property type="protein sequence ID" value="TQN41136.1"/>
    <property type="molecule type" value="Genomic_DNA"/>
</dbReference>
<reference evidence="1 2" key="1">
    <citation type="submission" date="2019-06" db="EMBL/GenBank/DDBJ databases">
        <title>Sequencing the genomes of 1000 actinobacteria strains.</title>
        <authorList>
            <person name="Klenk H.-P."/>
        </authorList>
    </citation>
    <scope>NUCLEOTIDE SEQUENCE [LARGE SCALE GENOMIC DNA]</scope>
    <source>
        <strain evidence="1 2">DSM 46837</strain>
    </source>
</reference>
<dbReference type="RefSeq" id="WP_142023911.1">
    <property type="nucleotide sequence ID" value="NZ_VFQE01000001.1"/>
</dbReference>
<name>A0A543PAN4_9ACTN</name>
<dbReference type="Proteomes" id="UP000319865">
    <property type="component" value="Unassembled WGS sequence"/>
</dbReference>
<organism evidence="1 2">
    <name type="scientific">Blastococcus colisei</name>
    <dbReference type="NCBI Taxonomy" id="1564162"/>
    <lineage>
        <taxon>Bacteria</taxon>
        <taxon>Bacillati</taxon>
        <taxon>Actinomycetota</taxon>
        <taxon>Actinomycetes</taxon>
        <taxon>Geodermatophilales</taxon>
        <taxon>Geodermatophilaceae</taxon>
        <taxon>Blastococcus</taxon>
    </lineage>
</organism>
<protein>
    <recommendedName>
        <fullName evidence="3">Cytotoxic translational repressor of toxin-antitoxin stability system</fullName>
    </recommendedName>
</protein>
<keyword evidence="2" id="KW-1185">Reference proteome</keyword>
<comment type="caution">
    <text evidence="1">The sequence shown here is derived from an EMBL/GenBank/DDBJ whole genome shotgun (WGS) entry which is preliminary data.</text>
</comment>
<evidence type="ECO:0000313" key="1">
    <source>
        <dbReference type="EMBL" id="TQN41136.1"/>
    </source>
</evidence>
<proteinExistence type="predicted"/>
<sequence length="144" mass="16231">MSDGAASRRDHNRFCKTEGWDEVRNARGGKVEHHITYELTLPDGRILRTRISRPADNTTYVLSLWKHILTEQLDVTEAEFWACLRDKQLPDRGAATIEPPAQALPASLVHQLIHVAGVPEDDVAGMSLERAVEVMTAHWSRPKE</sequence>
<gene>
    <name evidence="1" type="ORF">FHU33_0494</name>
</gene>
<evidence type="ECO:0000313" key="2">
    <source>
        <dbReference type="Proteomes" id="UP000319865"/>
    </source>
</evidence>
<evidence type="ECO:0008006" key="3">
    <source>
        <dbReference type="Google" id="ProtNLM"/>
    </source>
</evidence>
<accession>A0A543PAN4</accession>